<dbReference type="SUPFAM" id="SSF54427">
    <property type="entry name" value="NTF2-like"/>
    <property type="match status" value="1"/>
</dbReference>
<name>A0A511D8I9_9PSEU</name>
<dbReference type="OrthoDB" id="8635217at2"/>
<dbReference type="RefSeq" id="WP_147101354.1">
    <property type="nucleotide sequence ID" value="NZ_BJVJ01000001.1"/>
</dbReference>
<gene>
    <name evidence="1" type="ORF">PSU4_00560</name>
</gene>
<protein>
    <recommendedName>
        <fullName evidence="3">SnoaL-like domain-containing protein</fullName>
    </recommendedName>
</protein>
<dbReference type="EMBL" id="BJVJ01000001">
    <property type="protein sequence ID" value="GEL21102.1"/>
    <property type="molecule type" value="Genomic_DNA"/>
</dbReference>
<organism evidence="1 2">
    <name type="scientific">Pseudonocardia sulfidoxydans NBRC 16205</name>
    <dbReference type="NCBI Taxonomy" id="1223511"/>
    <lineage>
        <taxon>Bacteria</taxon>
        <taxon>Bacillati</taxon>
        <taxon>Actinomycetota</taxon>
        <taxon>Actinomycetes</taxon>
        <taxon>Pseudonocardiales</taxon>
        <taxon>Pseudonocardiaceae</taxon>
        <taxon>Pseudonocardia</taxon>
    </lineage>
</organism>
<reference evidence="1 2" key="1">
    <citation type="submission" date="2019-07" db="EMBL/GenBank/DDBJ databases">
        <title>Whole genome shotgun sequence of Pseudonocardia sulfidoxydans NBRC 16205.</title>
        <authorList>
            <person name="Hosoyama A."/>
            <person name="Uohara A."/>
            <person name="Ohji S."/>
            <person name="Ichikawa N."/>
        </authorList>
    </citation>
    <scope>NUCLEOTIDE SEQUENCE [LARGE SCALE GENOMIC DNA]</scope>
    <source>
        <strain evidence="1 2">NBRC 16205</strain>
    </source>
</reference>
<keyword evidence="2" id="KW-1185">Reference proteome</keyword>
<dbReference type="Gene3D" id="3.10.450.50">
    <property type="match status" value="1"/>
</dbReference>
<proteinExistence type="predicted"/>
<dbReference type="AlphaFoldDB" id="A0A511D8I9"/>
<comment type="caution">
    <text evidence="1">The sequence shown here is derived from an EMBL/GenBank/DDBJ whole genome shotgun (WGS) entry which is preliminary data.</text>
</comment>
<evidence type="ECO:0000313" key="2">
    <source>
        <dbReference type="Proteomes" id="UP000321685"/>
    </source>
</evidence>
<evidence type="ECO:0008006" key="3">
    <source>
        <dbReference type="Google" id="ProtNLM"/>
    </source>
</evidence>
<evidence type="ECO:0000313" key="1">
    <source>
        <dbReference type="EMBL" id="GEL21102.1"/>
    </source>
</evidence>
<dbReference type="InterPro" id="IPR032710">
    <property type="entry name" value="NTF2-like_dom_sf"/>
</dbReference>
<sequence>MSSAAAVDRVDEYLTLCEQRRLDEAATLLAPDARLVFPGGVVFTDLPSMVAAAKGRYLQVGKPERRYLAGSDGSGATTVTCLGTLSGRWLDGTSFSGIRFVDVFVFDGDRIAEQHVFNDLSIAAADAASPLPLETTS</sequence>
<dbReference type="Proteomes" id="UP000321685">
    <property type="component" value="Unassembled WGS sequence"/>
</dbReference>
<accession>A0A511D8I9</accession>